<dbReference type="Gramene" id="RZC68554">
    <property type="protein sequence ID" value="RZC68554"/>
    <property type="gene ID" value="C5167_031798"/>
</dbReference>
<organism evidence="1 2">
    <name type="scientific">Papaver somniferum</name>
    <name type="common">Opium poppy</name>
    <dbReference type="NCBI Taxonomy" id="3469"/>
    <lineage>
        <taxon>Eukaryota</taxon>
        <taxon>Viridiplantae</taxon>
        <taxon>Streptophyta</taxon>
        <taxon>Embryophyta</taxon>
        <taxon>Tracheophyta</taxon>
        <taxon>Spermatophyta</taxon>
        <taxon>Magnoliopsida</taxon>
        <taxon>Ranunculales</taxon>
        <taxon>Papaveraceae</taxon>
        <taxon>Papaveroideae</taxon>
        <taxon>Papaver</taxon>
    </lineage>
</organism>
<dbReference type="STRING" id="3469.A0A4Y7K5C8"/>
<protein>
    <submittedName>
        <fullName evidence="1">Uncharacterized protein</fullName>
    </submittedName>
</protein>
<dbReference type="Proteomes" id="UP000316621">
    <property type="component" value="Chromosome 7"/>
</dbReference>
<gene>
    <name evidence="1" type="ORF">C5167_031798</name>
</gene>
<dbReference type="AlphaFoldDB" id="A0A4Y7K5C8"/>
<accession>A0A4Y7K5C8</accession>
<name>A0A4Y7K5C8_PAPSO</name>
<dbReference type="EMBL" id="CM010721">
    <property type="protein sequence ID" value="RZC68554.1"/>
    <property type="molecule type" value="Genomic_DNA"/>
</dbReference>
<proteinExistence type="predicted"/>
<evidence type="ECO:0000313" key="1">
    <source>
        <dbReference type="EMBL" id="RZC68554.1"/>
    </source>
</evidence>
<evidence type="ECO:0000313" key="2">
    <source>
        <dbReference type="Proteomes" id="UP000316621"/>
    </source>
</evidence>
<keyword evidence="2" id="KW-1185">Reference proteome</keyword>
<sequence>MLVASVGSSQDLCLSSHNTGFITIEKGINQKRCFDSGKGDWRGIAHNAVSRTHTQVRYEEIMSDSAYFGRDLVDRATKAADIADAALNNVYQAMGFLQR</sequence>
<reference evidence="1 2" key="1">
    <citation type="journal article" date="2018" name="Science">
        <title>The opium poppy genome and morphinan production.</title>
        <authorList>
            <person name="Guo L."/>
            <person name="Winzer T."/>
            <person name="Yang X."/>
            <person name="Li Y."/>
            <person name="Ning Z."/>
            <person name="He Z."/>
            <person name="Teodor R."/>
            <person name="Lu Y."/>
            <person name="Bowser T.A."/>
            <person name="Graham I.A."/>
            <person name="Ye K."/>
        </authorList>
    </citation>
    <scope>NUCLEOTIDE SEQUENCE [LARGE SCALE GENOMIC DNA]</scope>
    <source>
        <strain evidence="2">cv. HN1</strain>
        <tissue evidence="1">Leaves</tissue>
    </source>
</reference>